<dbReference type="EMBL" id="CP012752">
    <property type="protein sequence ID" value="ALG06734.1"/>
    <property type="molecule type" value="Genomic_DNA"/>
</dbReference>
<protein>
    <recommendedName>
        <fullName evidence="5">Cobalamin biosynthesis protein CbiX</fullName>
    </recommendedName>
</protein>
<dbReference type="CDD" id="cd03416">
    <property type="entry name" value="CbiX_SirB_N"/>
    <property type="match status" value="1"/>
</dbReference>
<evidence type="ECO:0000256" key="2">
    <source>
        <dbReference type="ARBA" id="ARBA00023239"/>
    </source>
</evidence>
<dbReference type="Proteomes" id="UP000063699">
    <property type="component" value="Chromosome"/>
</dbReference>
<dbReference type="Gene3D" id="3.40.50.1400">
    <property type="match status" value="2"/>
</dbReference>
<dbReference type="GO" id="GO:0016829">
    <property type="term" value="F:lyase activity"/>
    <property type="evidence" value="ECO:0007669"/>
    <property type="project" value="UniProtKB-KW"/>
</dbReference>
<dbReference type="AlphaFoldDB" id="A0A0N9HTK1"/>
<evidence type="ECO:0000256" key="1">
    <source>
        <dbReference type="ARBA" id="ARBA00022723"/>
    </source>
</evidence>
<dbReference type="STRING" id="860235.AOZ06_07150"/>
<keyword evidence="1" id="KW-0479">Metal-binding</keyword>
<accession>A0A0N9HTK1</accession>
<sequence length="220" mass="23181">MTLVLAAHGTRDPAGRQVVHSLAARVRAHLSDVDVRVAFADVCSPTVTDVLRTIDGPAVVVPAFLAAGYHVRVDIPAQVDESGHKDVVVAEPFGPSLVTVVHERLVEAGWSGEPIALAAAGSSDRRALADIHRAGRLLRSLTRVDVEVGYVTSASPRITDLVRGRGFAIASWLLAPGVFHRVLRDTGADIVAEPIGVHARVVDLVVGRYRGAQLPVALGG</sequence>
<keyword evidence="4" id="KW-1185">Reference proteome</keyword>
<keyword evidence="2" id="KW-0456">Lyase</keyword>
<evidence type="ECO:0000313" key="4">
    <source>
        <dbReference type="Proteomes" id="UP000063699"/>
    </source>
</evidence>
<dbReference type="SUPFAM" id="SSF53800">
    <property type="entry name" value="Chelatase"/>
    <property type="match status" value="1"/>
</dbReference>
<gene>
    <name evidence="3" type="ORF">AOZ06_07150</name>
</gene>
<reference evidence="3 4" key="1">
    <citation type="submission" date="2015-07" db="EMBL/GenBank/DDBJ databases">
        <title>Genome sequencing of Kibdelosporangium phytohabitans.</title>
        <authorList>
            <person name="Qin S."/>
            <person name="Xing K."/>
        </authorList>
    </citation>
    <scope>NUCLEOTIDE SEQUENCE [LARGE SCALE GENOMIC DNA]</scope>
    <source>
        <strain evidence="3 4">KLBMP1111</strain>
    </source>
</reference>
<dbReference type="GO" id="GO:0046872">
    <property type="term" value="F:metal ion binding"/>
    <property type="evidence" value="ECO:0007669"/>
    <property type="project" value="UniProtKB-KW"/>
</dbReference>
<dbReference type="RefSeq" id="WP_054288706.1">
    <property type="nucleotide sequence ID" value="NZ_CP012752.1"/>
</dbReference>
<dbReference type="KEGG" id="kphy:AOZ06_07150"/>
<dbReference type="InterPro" id="IPR002762">
    <property type="entry name" value="CbiX-like"/>
</dbReference>
<name>A0A0N9HTK1_9PSEU</name>
<dbReference type="PANTHER" id="PTHR33542:SF5">
    <property type="entry name" value="FERROCHELATASE CHE1"/>
    <property type="match status" value="1"/>
</dbReference>
<dbReference type="OrthoDB" id="7345302at2"/>
<dbReference type="Pfam" id="PF01903">
    <property type="entry name" value="CbiX"/>
    <property type="match status" value="1"/>
</dbReference>
<proteinExistence type="predicted"/>
<organism evidence="3 4">
    <name type="scientific">Kibdelosporangium phytohabitans</name>
    <dbReference type="NCBI Taxonomy" id="860235"/>
    <lineage>
        <taxon>Bacteria</taxon>
        <taxon>Bacillati</taxon>
        <taxon>Actinomycetota</taxon>
        <taxon>Actinomycetes</taxon>
        <taxon>Pseudonocardiales</taxon>
        <taxon>Pseudonocardiaceae</taxon>
        <taxon>Kibdelosporangium</taxon>
    </lineage>
</organism>
<evidence type="ECO:0000313" key="3">
    <source>
        <dbReference type="EMBL" id="ALG06734.1"/>
    </source>
</evidence>
<dbReference type="PANTHER" id="PTHR33542">
    <property type="entry name" value="SIROHYDROCHLORIN FERROCHELATASE, CHLOROPLASTIC"/>
    <property type="match status" value="1"/>
</dbReference>
<evidence type="ECO:0008006" key="5">
    <source>
        <dbReference type="Google" id="ProtNLM"/>
    </source>
</evidence>
<dbReference type="InterPro" id="IPR050963">
    <property type="entry name" value="Sirohydro_Cobaltochel/CbiX"/>
</dbReference>